<dbReference type="EMBL" id="JTHP01000069">
    <property type="protein sequence ID" value="KJD43078.1"/>
    <property type="molecule type" value="Genomic_DNA"/>
</dbReference>
<evidence type="ECO:0000256" key="1">
    <source>
        <dbReference type="ARBA" id="ARBA00003863"/>
    </source>
</evidence>
<comment type="function">
    <text evidence="1">SASP are bound to spore DNA. They are double-stranded DNA-binding proteins that cause DNA to change to an a-like conformation. They protect the DNA backbone from chemical and enzymatic cleavage and are thus involved in dormant spore's high resistance to UV light.</text>
</comment>
<dbReference type="PROSITE" id="PS00304">
    <property type="entry name" value="SASP_1"/>
    <property type="match status" value="1"/>
</dbReference>
<dbReference type="InterPro" id="IPR050847">
    <property type="entry name" value="SASP_DNA-binding"/>
</dbReference>
<keyword evidence="3" id="KW-0238">DNA-binding</keyword>
<sequence>MASRGQRRLIPESRARLHDLKYEIAAEFGLPVYNPQYAHIHPSADSEFAAELGEFKGNANVEWRDLTSRQNGSVGGEITKRLVQSAERSLSEFGTL</sequence>
<name>A0A0D7WWG8_9BACL</name>
<protein>
    <submittedName>
        <fullName evidence="4">Spore protein</fullName>
    </submittedName>
</protein>
<accession>A0A0D7WWG8</accession>
<dbReference type="Pfam" id="PF00269">
    <property type="entry name" value="SASP"/>
    <property type="match status" value="2"/>
</dbReference>
<organism evidence="4 5">
    <name type="scientific">Paenibacillus terrae</name>
    <dbReference type="NCBI Taxonomy" id="159743"/>
    <lineage>
        <taxon>Bacteria</taxon>
        <taxon>Bacillati</taxon>
        <taxon>Bacillota</taxon>
        <taxon>Bacilli</taxon>
        <taxon>Bacillales</taxon>
        <taxon>Paenibacillaceae</taxon>
        <taxon>Paenibacillus</taxon>
    </lineage>
</organism>
<dbReference type="RefSeq" id="WP_044648614.1">
    <property type="nucleotide sequence ID" value="NZ_JTHP01000069.1"/>
</dbReference>
<dbReference type="PROSITE" id="PS00684">
    <property type="entry name" value="SASP_2"/>
    <property type="match status" value="1"/>
</dbReference>
<dbReference type="PANTHER" id="PTHR36107">
    <property type="entry name" value="SMALL, ACID-SOLUBLE SPORE PROTEIN A"/>
    <property type="match status" value="1"/>
</dbReference>
<evidence type="ECO:0000256" key="3">
    <source>
        <dbReference type="ARBA" id="ARBA00023125"/>
    </source>
</evidence>
<dbReference type="InterPro" id="IPR038300">
    <property type="entry name" value="SASP_sf_alpha/beta"/>
</dbReference>
<dbReference type="AlphaFoldDB" id="A0A0D7WWG8"/>
<dbReference type="InterPro" id="IPR018126">
    <property type="entry name" value="SASP_alpha/beta-type_CS"/>
</dbReference>
<dbReference type="GO" id="GO:0003690">
    <property type="term" value="F:double-stranded DNA binding"/>
    <property type="evidence" value="ECO:0007669"/>
    <property type="project" value="InterPro"/>
</dbReference>
<evidence type="ECO:0000256" key="2">
    <source>
        <dbReference type="ARBA" id="ARBA00005442"/>
    </source>
</evidence>
<dbReference type="Gene3D" id="6.10.10.80">
    <property type="entry name" value="Small, acid-soluble spore protein, alpha/beta type-like"/>
    <property type="match status" value="1"/>
</dbReference>
<dbReference type="PATRIC" id="fig|159743.3.peg.5478"/>
<evidence type="ECO:0000313" key="4">
    <source>
        <dbReference type="EMBL" id="KJD43078.1"/>
    </source>
</evidence>
<dbReference type="GO" id="GO:0006265">
    <property type="term" value="P:DNA topological change"/>
    <property type="evidence" value="ECO:0007669"/>
    <property type="project" value="InterPro"/>
</dbReference>
<comment type="similarity">
    <text evidence="2">Belongs to the alpha/beta-type SASP family.</text>
</comment>
<dbReference type="PANTHER" id="PTHR36107:SF1">
    <property type="entry name" value="SMALL, ACID-SOLUBLE SPORE PROTEIN A"/>
    <property type="match status" value="1"/>
</dbReference>
<keyword evidence="5" id="KW-1185">Reference proteome</keyword>
<dbReference type="Proteomes" id="UP000032534">
    <property type="component" value="Unassembled WGS sequence"/>
</dbReference>
<reference evidence="4 5" key="1">
    <citation type="submission" date="2014-11" db="EMBL/GenBank/DDBJ databases">
        <title>Draft Genome Sequences of Paenibacillus polymyxa NRRL B-30509 and Paenibacillus terrae NRRL B-30644, Strains from a Poultry Environment that Produce Tridecaptin A and Paenicidins.</title>
        <authorList>
            <person name="van Belkum M.J."/>
            <person name="Lohans C.T."/>
            <person name="Vederas J.C."/>
        </authorList>
    </citation>
    <scope>NUCLEOTIDE SEQUENCE [LARGE SCALE GENOMIC DNA]</scope>
    <source>
        <strain evidence="4 5">NRRL B-30644</strain>
    </source>
</reference>
<dbReference type="InterPro" id="IPR001448">
    <property type="entry name" value="SASP_alpha/beta-type"/>
</dbReference>
<proteinExistence type="inferred from homology"/>
<gene>
    <name evidence="4" type="ORF">QD47_24755</name>
</gene>
<dbReference type="OrthoDB" id="2939151at2"/>
<evidence type="ECO:0000313" key="5">
    <source>
        <dbReference type="Proteomes" id="UP000032534"/>
    </source>
</evidence>
<comment type="caution">
    <text evidence="4">The sequence shown here is derived from an EMBL/GenBank/DDBJ whole genome shotgun (WGS) entry which is preliminary data.</text>
</comment>